<feature type="compositionally biased region" description="Low complexity" evidence="21">
    <location>
        <begin position="500"/>
        <end position="525"/>
    </location>
</feature>
<dbReference type="InterPro" id="IPR011009">
    <property type="entry name" value="Kinase-like_dom_sf"/>
</dbReference>
<keyword evidence="11" id="KW-0418">Kinase</keyword>
<dbReference type="SMART" id="SM00220">
    <property type="entry name" value="S_TKc"/>
    <property type="match status" value="1"/>
</dbReference>
<feature type="region of interest" description="Disordered" evidence="21">
    <location>
        <begin position="599"/>
        <end position="664"/>
    </location>
</feature>
<dbReference type="InterPro" id="IPR008271">
    <property type="entry name" value="Ser/Thr_kinase_AS"/>
</dbReference>
<dbReference type="GO" id="GO:0005634">
    <property type="term" value="C:nucleus"/>
    <property type="evidence" value="ECO:0007669"/>
    <property type="project" value="UniProtKB-SubCell"/>
</dbReference>
<dbReference type="CDD" id="cd14339">
    <property type="entry name" value="UBA_SNRK"/>
    <property type="match status" value="1"/>
</dbReference>
<evidence type="ECO:0000256" key="9">
    <source>
        <dbReference type="ARBA" id="ARBA00022723"/>
    </source>
</evidence>
<evidence type="ECO:0000256" key="19">
    <source>
        <dbReference type="ARBA" id="ARBA00077142"/>
    </source>
</evidence>
<evidence type="ECO:0000256" key="7">
    <source>
        <dbReference type="ARBA" id="ARBA00022553"/>
    </source>
</evidence>
<evidence type="ECO:0000256" key="12">
    <source>
        <dbReference type="ARBA" id="ARBA00022840"/>
    </source>
</evidence>
<dbReference type="GO" id="GO:0005737">
    <property type="term" value="C:cytoplasm"/>
    <property type="evidence" value="ECO:0007669"/>
    <property type="project" value="TreeGrafter"/>
</dbReference>
<reference evidence="24" key="1">
    <citation type="submission" date="2025-08" db="UniProtKB">
        <authorList>
            <consortium name="Ensembl"/>
        </authorList>
    </citation>
    <scope>IDENTIFICATION</scope>
</reference>
<dbReference type="FunFam" id="3.30.200.20:FF:000003">
    <property type="entry name" value="Non-specific serine/threonine protein kinase"/>
    <property type="match status" value="1"/>
</dbReference>
<feature type="compositionally biased region" description="Basic and acidic residues" evidence="21">
    <location>
        <begin position="606"/>
        <end position="622"/>
    </location>
</feature>
<dbReference type="CDD" id="cd14074">
    <property type="entry name" value="STKc_SNRK"/>
    <property type="match status" value="1"/>
</dbReference>
<dbReference type="InterPro" id="IPR015940">
    <property type="entry name" value="UBA"/>
</dbReference>
<comment type="function">
    <text evidence="17">May play a role in hematopoietic cell proliferation or differentiation. Potential mediator of neuronal apoptosis.</text>
</comment>
<evidence type="ECO:0000259" key="23">
    <source>
        <dbReference type="PROSITE" id="PS50030"/>
    </source>
</evidence>
<dbReference type="Pfam" id="PF00069">
    <property type="entry name" value="Pkinase"/>
    <property type="match status" value="1"/>
</dbReference>
<dbReference type="InterPro" id="IPR017441">
    <property type="entry name" value="Protein_kinase_ATP_BS"/>
</dbReference>
<keyword evidence="9" id="KW-0479">Metal-binding</keyword>
<evidence type="ECO:0000256" key="10">
    <source>
        <dbReference type="ARBA" id="ARBA00022741"/>
    </source>
</evidence>
<dbReference type="Proteomes" id="UP000694557">
    <property type="component" value="Unassembled WGS sequence"/>
</dbReference>
<dbReference type="PANTHER" id="PTHR24346">
    <property type="entry name" value="MAP/MICROTUBULE AFFINITY-REGULATING KINASE"/>
    <property type="match status" value="1"/>
</dbReference>
<gene>
    <name evidence="24" type="primary">LOC109907340</name>
</gene>
<dbReference type="InterPro" id="IPR000719">
    <property type="entry name" value="Prot_kinase_dom"/>
</dbReference>
<keyword evidence="6" id="KW-0723">Serine/threonine-protein kinase</keyword>
<dbReference type="Gene3D" id="1.10.510.10">
    <property type="entry name" value="Transferase(Phosphotransferase) domain 1"/>
    <property type="match status" value="1"/>
</dbReference>
<evidence type="ECO:0000256" key="8">
    <source>
        <dbReference type="ARBA" id="ARBA00022679"/>
    </source>
</evidence>
<evidence type="ECO:0000256" key="5">
    <source>
        <dbReference type="ARBA" id="ARBA00022481"/>
    </source>
</evidence>
<dbReference type="Ensembl" id="ENSOKIT00005011994.1">
    <property type="protein sequence ID" value="ENSOKIP00005011246.1"/>
    <property type="gene ID" value="ENSOKIG00005005079.1"/>
</dbReference>
<evidence type="ECO:0000256" key="17">
    <source>
        <dbReference type="ARBA" id="ARBA00054738"/>
    </source>
</evidence>
<dbReference type="GeneTree" id="ENSGT00940000155365"/>
<dbReference type="RefSeq" id="XP_031649173.1">
    <property type="nucleotide sequence ID" value="XM_031793313.1"/>
</dbReference>
<evidence type="ECO:0000256" key="20">
    <source>
        <dbReference type="PROSITE-ProRule" id="PRU10141"/>
    </source>
</evidence>
<feature type="domain" description="Protein kinase" evidence="22">
    <location>
        <begin position="16"/>
        <end position="269"/>
    </location>
</feature>
<evidence type="ECO:0000256" key="13">
    <source>
        <dbReference type="ARBA" id="ARBA00022842"/>
    </source>
</evidence>
<comment type="similarity">
    <text evidence="3">Belongs to the protein kinase superfamily. CAMK Ser/Thr protein kinase family.</text>
</comment>
<dbReference type="KEGG" id="oki:109907340"/>
<dbReference type="PROSITE" id="PS50030">
    <property type="entry name" value="UBA"/>
    <property type="match status" value="1"/>
</dbReference>
<evidence type="ECO:0000256" key="4">
    <source>
        <dbReference type="ARBA" id="ARBA00012513"/>
    </source>
</evidence>
<evidence type="ECO:0000259" key="22">
    <source>
        <dbReference type="PROSITE" id="PS50011"/>
    </source>
</evidence>
<dbReference type="PANTHER" id="PTHR24346:SF90">
    <property type="entry name" value="SNF RELATED KINASE"/>
    <property type="match status" value="1"/>
</dbReference>
<dbReference type="RefSeq" id="XP_031649174.1">
    <property type="nucleotide sequence ID" value="XM_031793314.1"/>
</dbReference>
<dbReference type="GO" id="GO:0046872">
    <property type="term" value="F:metal ion binding"/>
    <property type="evidence" value="ECO:0007669"/>
    <property type="project" value="UniProtKB-KW"/>
</dbReference>
<dbReference type="PROSITE" id="PS00107">
    <property type="entry name" value="PROTEIN_KINASE_ATP"/>
    <property type="match status" value="1"/>
</dbReference>
<feature type="region of interest" description="Disordered" evidence="21">
    <location>
        <begin position="426"/>
        <end position="558"/>
    </location>
</feature>
<keyword evidence="12 20" id="KW-0067">ATP-binding</keyword>
<keyword evidence="14" id="KW-0539">Nucleus</keyword>
<keyword evidence="10 20" id="KW-0547">Nucleotide-binding</keyword>
<evidence type="ECO:0000256" key="11">
    <source>
        <dbReference type="ARBA" id="ARBA00022777"/>
    </source>
</evidence>
<sequence length="812" mass="88818">MAGFKRGHDGKIAGLYDLDKTLGRGHFAVVKLARHVFTGEKVAVKVIDKSRLDPVARAHLFQEVRCMKLVQHPNVVRLYEVIDTQTKLYLILELGDGGDMYDCIMKHDGGLTEEVAKRYFAQIVHAISYCHQLHVVHRDLKPENVVFFEKQGLVKLTDFGFSNKFQPGENLATSCGSLAYSAPEILLGDEYDAPAVDIWSLGVILFMLVCGHPPFQEANDSETLTMIMDCKYTVASHISSACRDLIDCMLQRDPKRRATVELIQGHDWLQGVDPSPATKLTTPLVSYRSLSEEEHGSIIQRMALGGIADRDTVTEALESDQYNHITATYFLLAERILREKQERDQNNHTWSSPSHKAQFRQSWPTRVDVHQDMGDGLGGTLISHPGGPQSPARSAESLVHHGPRPKTSLLELNHRRLDNNTQPTHTLTLQADDTHTTNKALPPVGSTREHQDRGLRPPVKPHSIPLRLGSLASPTPSKPRSPSLFSLDEEEEDEDEEDSSPSVLPSQVVLRHNVASSSSSPSSVSNRLTSRKSAPVLNQIHEEEGEEEEVEKDDKEKEGMIEGKKCVFKPEQAFLSLHTGILTSSGVSSPATVTKVATVAMASPTSERRDDNDSVSQRRPDMDTTAPRQGRPSFASGGGDRGWSGGDRGRESPSADGTGAGLGSAKAASGLVESLKLMSLCLSSQFHSLTAGGGGVRGGSLDHQDQPVWRMCMGGSTGSLDKVSLLGGPSPGGTHHLQHHPLDHFADPQFEAPSSGTLRLSELDLAREHHQNLKNRVLQMPLSDKTMSVNIHRSPKEGLLCPPSPHSCCQVI</sequence>
<dbReference type="PROSITE" id="PS50011">
    <property type="entry name" value="PROTEIN_KINASE_DOM"/>
    <property type="match status" value="1"/>
</dbReference>
<keyword evidence="7" id="KW-0597">Phosphoprotein</keyword>
<evidence type="ECO:0000256" key="15">
    <source>
        <dbReference type="ARBA" id="ARBA00047899"/>
    </source>
</evidence>
<feature type="region of interest" description="Disordered" evidence="21">
    <location>
        <begin position="377"/>
        <end position="406"/>
    </location>
</feature>
<reference evidence="24" key="2">
    <citation type="submission" date="2025-09" db="UniProtKB">
        <authorList>
            <consortium name="Ensembl"/>
        </authorList>
    </citation>
    <scope>IDENTIFICATION</scope>
</reference>
<evidence type="ECO:0000256" key="3">
    <source>
        <dbReference type="ARBA" id="ARBA00006692"/>
    </source>
</evidence>
<keyword evidence="25" id="KW-1185">Reference proteome</keyword>
<feature type="domain" description="UBA" evidence="23">
    <location>
        <begin position="291"/>
        <end position="334"/>
    </location>
</feature>
<feature type="binding site" evidence="20">
    <location>
        <position position="45"/>
    </location>
    <ligand>
        <name>ATP</name>
        <dbReference type="ChEBI" id="CHEBI:30616"/>
    </ligand>
</feature>
<dbReference type="FunFam" id="1.10.510.10:FF:000166">
    <property type="entry name" value="SNF-related serine/threonine-protein kinase"/>
    <property type="match status" value="1"/>
</dbReference>
<feature type="compositionally biased region" description="Gly residues" evidence="21">
    <location>
        <begin position="636"/>
        <end position="646"/>
    </location>
</feature>
<name>A0A8C7DC45_ONCKI</name>
<feature type="compositionally biased region" description="Acidic residues" evidence="21">
    <location>
        <begin position="487"/>
        <end position="499"/>
    </location>
</feature>
<dbReference type="GO" id="GO:0004674">
    <property type="term" value="F:protein serine/threonine kinase activity"/>
    <property type="evidence" value="ECO:0007669"/>
    <property type="project" value="UniProtKB-KW"/>
</dbReference>
<evidence type="ECO:0000256" key="1">
    <source>
        <dbReference type="ARBA" id="ARBA00001946"/>
    </source>
</evidence>
<dbReference type="AlphaFoldDB" id="A0A8C7DC45"/>
<keyword evidence="8" id="KW-0808">Transferase</keyword>
<evidence type="ECO:0000313" key="24">
    <source>
        <dbReference type="Ensembl" id="ENSOKIP00005011246.1"/>
    </source>
</evidence>
<keyword evidence="5" id="KW-0488">Methylation</keyword>
<comment type="catalytic activity">
    <reaction evidence="16">
        <text>L-seryl-[protein] + ATP = O-phospho-L-seryl-[protein] + ADP + H(+)</text>
        <dbReference type="Rhea" id="RHEA:17989"/>
        <dbReference type="Rhea" id="RHEA-COMP:9863"/>
        <dbReference type="Rhea" id="RHEA-COMP:11604"/>
        <dbReference type="ChEBI" id="CHEBI:15378"/>
        <dbReference type="ChEBI" id="CHEBI:29999"/>
        <dbReference type="ChEBI" id="CHEBI:30616"/>
        <dbReference type="ChEBI" id="CHEBI:83421"/>
        <dbReference type="ChEBI" id="CHEBI:456216"/>
        <dbReference type="EC" id="2.7.11.1"/>
    </reaction>
</comment>
<accession>A0A8C7DC45</accession>
<evidence type="ECO:0000256" key="6">
    <source>
        <dbReference type="ARBA" id="ARBA00022527"/>
    </source>
</evidence>
<dbReference type="RefSeq" id="XP_020360833.1">
    <property type="nucleotide sequence ID" value="XM_020505244.2"/>
</dbReference>
<evidence type="ECO:0000256" key="18">
    <source>
        <dbReference type="ARBA" id="ARBA00074971"/>
    </source>
</evidence>
<evidence type="ECO:0000256" key="2">
    <source>
        <dbReference type="ARBA" id="ARBA00004123"/>
    </source>
</evidence>
<evidence type="ECO:0000313" key="25">
    <source>
        <dbReference type="Proteomes" id="UP000694557"/>
    </source>
</evidence>
<evidence type="ECO:0000256" key="14">
    <source>
        <dbReference type="ARBA" id="ARBA00023242"/>
    </source>
</evidence>
<comment type="catalytic activity">
    <reaction evidence="15">
        <text>L-threonyl-[protein] + ATP = O-phospho-L-threonyl-[protein] + ADP + H(+)</text>
        <dbReference type="Rhea" id="RHEA:46608"/>
        <dbReference type="Rhea" id="RHEA-COMP:11060"/>
        <dbReference type="Rhea" id="RHEA-COMP:11605"/>
        <dbReference type="ChEBI" id="CHEBI:15378"/>
        <dbReference type="ChEBI" id="CHEBI:30013"/>
        <dbReference type="ChEBI" id="CHEBI:30616"/>
        <dbReference type="ChEBI" id="CHEBI:61977"/>
        <dbReference type="ChEBI" id="CHEBI:456216"/>
        <dbReference type="EC" id="2.7.11.1"/>
    </reaction>
</comment>
<keyword evidence="13" id="KW-0460">Magnesium</keyword>
<protein>
    <recommendedName>
        <fullName evidence="18">SNF-related serine/threonine-protein kinase</fullName>
        <ecNumber evidence="4">2.7.11.1</ecNumber>
    </recommendedName>
    <alternativeName>
        <fullName evidence="19">SNF1-related kinase</fullName>
    </alternativeName>
</protein>
<dbReference type="GO" id="GO:0005524">
    <property type="term" value="F:ATP binding"/>
    <property type="evidence" value="ECO:0007669"/>
    <property type="project" value="UniProtKB-UniRule"/>
</dbReference>
<proteinExistence type="inferred from homology"/>
<organism evidence="24 25">
    <name type="scientific">Oncorhynchus kisutch</name>
    <name type="common">Coho salmon</name>
    <name type="synonym">Salmo kisutch</name>
    <dbReference type="NCBI Taxonomy" id="8019"/>
    <lineage>
        <taxon>Eukaryota</taxon>
        <taxon>Metazoa</taxon>
        <taxon>Chordata</taxon>
        <taxon>Craniata</taxon>
        <taxon>Vertebrata</taxon>
        <taxon>Euteleostomi</taxon>
        <taxon>Actinopterygii</taxon>
        <taxon>Neopterygii</taxon>
        <taxon>Teleostei</taxon>
        <taxon>Protacanthopterygii</taxon>
        <taxon>Salmoniformes</taxon>
        <taxon>Salmonidae</taxon>
        <taxon>Salmoninae</taxon>
        <taxon>Oncorhynchus</taxon>
    </lineage>
</organism>
<evidence type="ECO:0000256" key="16">
    <source>
        <dbReference type="ARBA" id="ARBA00048679"/>
    </source>
</evidence>
<dbReference type="GeneID" id="109907340"/>
<dbReference type="SUPFAM" id="SSF56112">
    <property type="entry name" value="Protein kinase-like (PK-like)"/>
    <property type="match status" value="1"/>
</dbReference>
<dbReference type="PROSITE" id="PS00108">
    <property type="entry name" value="PROTEIN_KINASE_ST"/>
    <property type="match status" value="1"/>
</dbReference>
<dbReference type="EC" id="2.7.11.1" evidence="4"/>
<comment type="cofactor">
    <cofactor evidence="1">
        <name>Mg(2+)</name>
        <dbReference type="ChEBI" id="CHEBI:18420"/>
    </cofactor>
</comment>
<dbReference type="GO" id="GO:0035556">
    <property type="term" value="P:intracellular signal transduction"/>
    <property type="evidence" value="ECO:0007669"/>
    <property type="project" value="TreeGrafter"/>
</dbReference>
<evidence type="ECO:0000256" key="21">
    <source>
        <dbReference type="SAM" id="MobiDB-lite"/>
    </source>
</evidence>
<comment type="subcellular location">
    <subcellularLocation>
        <location evidence="2">Nucleus</location>
    </subcellularLocation>
</comment>